<dbReference type="EMBL" id="ML737849">
    <property type="protein sequence ID" value="KAE8359068.1"/>
    <property type="molecule type" value="Genomic_DNA"/>
</dbReference>
<proteinExistence type="predicted"/>
<evidence type="ECO:0000313" key="2">
    <source>
        <dbReference type="EMBL" id="KAE8359068.1"/>
    </source>
</evidence>
<dbReference type="InterPro" id="IPR050587">
    <property type="entry name" value="GNT1/Glycosyltrans_8"/>
</dbReference>
<keyword evidence="1" id="KW-1133">Transmembrane helix</keyword>
<dbReference type="InterPro" id="IPR029044">
    <property type="entry name" value="Nucleotide-diphossugar_trans"/>
</dbReference>
<keyword evidence="1" id="KW-0812">Transmembrane</keyword>
<dbReference type="OrthoDB" id="2014201at2759"/>
<evidence type="ECO:0000256" key="1">
    <source>
        <dbReference type="SAM" id="Phobius"/>
    </source>
</evidence>
<dbReference type="PANTHER" id="PTHR11183">
    <property type="entry name" value="GLYCOGENIN SUBFAMILY MEMBER"/>
    <property type="match status" value="1"/>
</dbReference>
<keyword evidence="1" id="KW-0472">Membrane</keyword>
<accession>A0A5N6ZNV3</accession>
<dbReference type="AlphaFoldDB" id="A0A5N6ZNV3"/>
<dbReference type="RefSeq" id="XP_031922149.1">
    <property type="nucleotide sequence ID" value="XM_032073478.1"/>
</dbReference>
<dbReference type="GeneID" id="43657924"/>
<dbReference type="GO" id="GO:0016740">
    <property type="term" value="F:transferase activity"/>
    <property type="evidence" value="ECO:0007669"/>
    <property type="project" value="UniProtKB-KW"/>
</dbReference>
<keyword evidence="2" id="KW-0808">Transferase</keyword>
<reference evidence="2 3" key="1">
    <citation type="submission" date="2019-04" db="EMBL/GenBank/DDBJ databases">
        <title>Friends and foes A comparative genomics studyof 23 Aspergillus species from section Flavi.</title>
        <authorList>
            <consortium name="DOE Joint Genome Institute"/>
            <person name="Kjaerbolling I."/>
            <person name="Vesth T."/>
            <person name="Frisvad J.C."/>
            <person name="Nybo J.L."/>
            <person name="Theobald S."/>
            <person name="Kildgaard S."/>
            <person name="Isbrandt T."/>
            <person name="Kuo A."/>
            <person name="Sato A."/>
            <person name="Lyhne E.K."/>
            <person name="Kogle M.E."/>
            <person name="Wiebenga A."/>
            <person name="Kun R.S."/>
            <person name="Lubbers R.J."/>
            <person name="Makela M.R."/>
            <person name="Barry K."/>
            <person name="Chovatia M."/>
            <person name="Clum A."/>
            <person name="Daum C."/>
            <person name="Haridas S."/>
            <person name="He G."/>
            <person name="LaButti K."/>
            <person name="Lipzen A."/>
            <person name="Mondo S."/>
            <person name="Riley R."/>
            <person name="Salamov A."/>
            <person name="Simmons B.A."/>
            <person name="Magnuson J.K."/>
            <person name="Henrissat B."/>
            <person name="Mortensen U.H."/>
            <person name="Larsen T.O."/>
            <person name="Devries R.P."/>
            <person name="Grigoriev I.V."/>
            <person name="Machida M."/>
            <person name="Baker S.E."/>
            <person name="Andersen M.R."/>
        </authorList>
    </citation>
    <scope>NUCLEOTIDE SEQUENCE [LARGE SCALE GENOMIC DNA]</scope>
    <source>
        <strain evidence="2 3">CBS 763.97</strain>
    </source>
</reference>
<sequence>MGSAVQITAMKLFTSRARRTSAIIFFMTFFVTSLLMLQTVTLRDNPLPEFSSPFPPSLSYPASSVDWSRYAYVQYVTNLDYLCNSVMIFESLSRLNSKADRLMMFPSEFKLENSSAEGRLLHKAQDQYGVQLVPITVQSKPTNEATWAKSYTKLLAFNQTQYDRVLSLDSDATILQVSISSADELMGGRLIQGPRSQSVDELFLLPPCPVAMPRAYWGNFDDRVLGSYIMLIQPSEFEFNRVMQAIEKASDSEYDMEIVNHLYRDSALILPHRPYGLLTGEFRSNDHTAYLGNDIEMWDPDQVFKEAKYLHFSDWPVPKPGIRAPKPIIQENQPMCHNDTVSGAEDCRSRDLWLGFYSDFARRRGEICGTSLKRRGTTNI</sequence>
<dbReference type="Proteomes" id="UP000326268">
    <property type="component" value="Unassembled WGS sequence"/>
</dbReference>
<organism evidence="2 3">
    <name type="scientific">Aspergillus caelatus</name>
    <dbReference type="NCBI Taxonomy" id="61420"/>
    <lineage>
        <taxon>Eukaryota</taxon>
        <taxon>Fungi</taxon>
        <taxon>Dikarya</taxon>
        <taxon>Ascomycota</taxon>
        <taxon>Pezizomycotina</taxon>
        <taxon>Eurotiomycetes</taxon>
        <taxon>Eurotiomycetidae</taxon>
        <taxon>Eurotiales</taxon>
        <taxon>Aspergillaceae</taxon>
        <taxon>Aspergillus</taxon>
        <taxon>Aspergillus subgen. Circumdati</taxon>
    </lineage>
</organism>
<protein>
    <submittedName>
        <fullName evidence="2">Nucleotide-diphospho-sugar transferase</fullName>
    </submittedName>
</protein>
<name>A0A5N6ZNV3_9EURO</name>
<evidence type="ECO:0000313" key="3">
    <source>
        <dbReference type="Proteomes" id="UP000326268"/>
    </source>
</evidence>
<dbReference type="Gene3D" id="3.90.550.10">
    <property type="entry name" value="Spore Coat Polysaccharide Biosynthesis Protein SpsA, Chain A"/>
    <property type="match status" value="1"/>
</dbReference>
<keyword evidence="3" id="KW-1185">Reference proteome</keyword>
<feature type="transmembrane region" description="Helical" evidence="1">
    <location>
        <begin position="21"/>
        <end position="42"/>
    </location>
</feature>
<dbReference type="SUPFAM" id="SSF53448">
    <property type="entry name" value="Nucleotide-diphospho-sugar transferases"/>
    <property type="match status" value="1"/>
</dbReference>
<gene>
    <name evidence="2" type="ORF">BDV27DRAFT_163005</name>
</gene>